<name>A0ABY4QJS5_9MYCO</name>
<evidence type="ECO:0000313" key="2">
    <source>
        <dbReference type="EMBL" id="UQX10246.1"/>
    </source>
</evidence>
<feature type="transmembrane region" description="Helical" evidence="1">
    <location>
        <begin position="33"/>
        <end position="52"/>
    </location>
</feature>
<dbReference type="RefSeq" id="WP_219065507.1">
    <property type="nucleotide sequence ID" value="NZ_CAJUXY010000001.1"/>
</dbReference>
<organism evidence="2 3">
    <name type="scientific">Candidatus Mycobacterium methanotrophicum</name>
    <dbReference type="NCBI Taxonomy" id="2943498"/>
    <lineage>
        <taxon>Bacteria</taxon>
        <taxon>Bacillati</taxon>
        <taxon>Actinomycetota</taxon>
        <taxon>Actinomycetes</taxon>
        <taxon>Mycobacteriales</taxon>
        <taxon>Mycobacteriaceae</taxon>
        <taxon>Mycobacterium</taxon>
    </lineage>
</organism>
<sequence length="192" mass="19855">MACTRPDVRDAADACGLSLPASWRELPATLRPVFGRSATFGVVALLAAGLVARTMGRTVASMPAGAGMAALVSFHSDCRLFCTYRRDTGQPGLAIARLIVERLLGAGAAVAAAVDDTLFRRWAGKGAASPVRPTRDMIAVLAQAFWHKQIHAAGDAACHGKPLPMPGATITTRLPANAALRTLASPPCPSGS</sequence>
<proteinExistence type="predicted"/>
<reference evidence="2" key="1">
    <citation type="submission" date="2022-05" db="EMBL/GenBank/DDBJ databases">
        <title>A methanotrophic Mycobacterium dominates a cave microbial ecosystem.</title>
        <authorList>
            <person name="Van Spanning R.J.M."/>
            <person name="Guan Q."/>
            <person name="Melkonian C."/>
            <person name="Gallant J."/>
            <person name="Polerecky L."/>
            <person name="Flot J.-F."/>
            <person name="Brandt B.W."/>
            <person name="Braster M."/>
            <person name="Iturbe Espinoza P."/>
            <person name="Aerts J."/>
            <person name="Meima-Franke M."/>
            <person name="Piersma S.R."/>
            <person name="Bunduc C."/>
            <person name="Ummels R."/>
            <person name="Pain A."/>
            <person name="Fleming E.J."/>
            <person name="van der Wel N."/>
            <person name="Gherman V.D."/>
            <person name="Sarbu S.M."/>
            <person name="Bodelier P.L.E."/>
            <person name="Bitter W."/>
        </authorList>
    </citation>
    <scope>NUCLEOTIDE SEQUENCE</scope>
    <source>
        <strain evidence="2">Sulfur Cave</strain>
    </source>
</reference>
<protein>
    <submittedName>
        <fullName evidence="2">Uncharacterized protein</fullName>
    </submittedName>
</protein>
<evidence type="ECO:0000313" key="3">
    <source>
        <dbReference type="Proteomes" id="UP001056610"/>
    </source>
</evidence>
<evidence type="ECO:0000256" key="1">
    <source>
        <dbReference type="SAM" id="Phobius"/>
    </source>
</evidence>
<accession>A0ABY4QJS5</accession>
<dbReference type="EMBL" id="CP097320">
    <property type="protein sequence ID" value="UQX10246.1"/>
    <property type="molecule type" value="Genomic_DNA"/>
</dbReference>
<keyword evidence="3" id="KW-1185">Reference proteome</keyword>
<keyword evidence="1" id="KW-0472">Membrane</keyword>
<keyword evidence="1" id="KW-0812">Transmembrane</keyword>
<gene>
    <name evidence="2" type="ORF">M5I08_19055</name>
</gene>
<dbReference type="Proteomes" id="UP001056610">
    <property type="component" value="Chromosome"/>
</dbReference>
<keyword evidence="1" id="KW-1133">Transmembrane helix</keyword>